<dbReference type="EMBL" id="JAGSPJ010000001">
    <property type="protein sequence ID" value="MBR7798876.1"/>
    <property type="molecule type" value="Genomic_DNA"/>
</dbReference>
<gene>
    <name evidence="2" type="ORF">KDM90_02490</name>
</gene>
<dbReference type="AlphaFoldDB" id="A0A941E039"/>
<dbReference type="Proteomes" id="UP000678545">
    <property type="component" value="Unassembled WGS sequence"/>
</dbReference>
<name>A0A941E039_9BURK</name>
<keyword evidence="1" id="KW-0812">Transmembrane</keyword>
<keyword evidence="1" id="KW-0472">Membrane</keyword>
<reference evidence="2" key="1">
    <citation type="submission" date="2021-04" db="EMBL/GenBank/DDBJ databases">
        <title>novel species isolated from subtropical streams in China.</title>
        <authorList>
            <person name="Lu H."/>
        </authorList>
    </citation>
    <scope>NUCLEOTIDE SEQUENCE</scope>
    <source>
        <strain evidence="2">FT137W</strain>
    </source>
</reference>
<feature type="transmembrane region" description="Helical" evidence="1">
    <location>
        <begin position="31"/>
        <end position="49"/>
    </location>
</feature>
<comment type="caution">
    <text evidence="2">The sequence shown here is derived from an EMBL/GenBank/DDBJ whole genome shotgun (WGS) entry which is preliminary data.</text>
</comment>
<accession>A0A941E039</accession>
<sequence length="453" mass="49046">MNQSNKNFHIALIAISLLTVALLYFTRSTSIISITTGACAGLSIRLFVLHKKENFAGTKELDWLLLLLFSAASLICYFMGLYVVQGPLLIFVGIRSLIMFLKMYGDKSSSAQAAPKRATQSSEMSAAELSSAFPPEIPHLRTNAESVGTLPPDLPSNSQTDNPVSAPIHDIAGVKGWSWGAFFLSWIWAIGNRTWIGLLALIPYVNIVVMIWLGVKGREMAWKNRAWRDLDHFNSVQKKWSQWGIGLACASFVLGIVVAVGAPAYKQYKAKEAEAQLQSILEDAAPKASSPSTAEVSSGQNTIAEGNVYYANGLLPSITTSIGTFAASTPGMDQASITLNNKAIFQSEGAQWHEIVRGFKLAGGKEVILMRTSGGMGNSCEALFFFLTIEKANLNFTPYFGTCSTDATFKQSENLIEIVIPKMGGSSTITFDGSVVREDGVQLALNDTNDPSK</sequence>
<feature type="transmembrane region" description="Helical" evidence="1">
    <location>
        <begin position="243"/>
        <end position="265"/>
    </location>
</feature>
<keyword evidence="1" id="KW-1133">Transmembrane helix</keyword>
<evidence type="ECO:0000313" key="3">
    <source>
        <dbReference type="Proteomes" id="UP000678545"/>
    </source>
</evidence>
<protein>
    <submittedName>
        <fullName evidence="2">Uncharacterized protein</fullName>
    </submittedName>
</protein>
<feature type="transmembrane region" description="Helical" evidence="1">
    <location>
        <begin position="61"/>
        <end position="82"/>
    </location>
</feature>
<keyword evidence="3" id="KW-1185">Reference proteome</keyword>
<feature type="transmembrane region" description="Helical" evidence="1">
    <location>
        <begin position="195"/>
        <end position="215"/>
    </location>
</feature>
<organism evidence="2 3">
    <name type="scientific">Undibacterium fentianense</name>
    <dbReference type="NCBI Taxonomy" id="2828728"/>
    <lineage>
        <taxon>Bacteria</taxon>
        <taxon>Pseudomonadati</taxon>
        <taxon>Pseudomonadota</taxon>
        <taxon>Betaproteobacteria</taxon>
        <taxon>Burkholderiales</taxon>
        <taxon>Oxalobacteraceae</taxon>
        <taxon>Undibacterium</taxon>
    </lineage>
</organism>
<dbReference type="RefSeq" id="WP_212674000.1">
    <property type="nucleotide sequence ID" value="NZ_JAGSPJ010000001.1"/>
</dbReference>
<feature type="transmembrane region" description="Helical" evidence="1">
    <location>
        <begin position="7"/>
        <end position="25"/>
    </location>
</feature>
<evidence type="ECO:0000256" key="1">
    <source>
        <dbReference type="SAM" id="Phobius"/>
    </source>
</evidence>
<proteinExistence type="predicted"/>
<evidence type="ECO:0000313" key="2">
    <source>
        <dbReference type="EMBL" id="MBR7798876.1"/>
    </source>
</evidence>